<proteinExistence type="predicted"/>
<dbReference type="VEuPathDB" id="FungiDB:BD410DRAFT_491265"/>
<sequence length="180" mass="19590">MSSGVSIDSTKPLTTTMSDDADASWEGHRHPSVENHHNGVNGTQYDLEARQFLESKSGSISCSLEVTAADGATFVTLARVTPADDGSGICYLDFVFDGSSAFGTDGDLVNTPDYFQVFDMYGTPLSPAGNIFGEGCTKQVYAFAPLGFYEVVIGEQRKRIVFDNRHKNSFINHIPRAEFL</sequence>
<evidence type="ECO:0000256" key="1">
    <source>
        <dbReference type="SAM" id="MobiDB-lite"/>
    </source>
</evidence>
<reference evidence="2 3" key="1">
    <citation type="submission" date="2018-06" db="EMBL/GenBank/DDBJ databases">
        <title>A transcriptomic atlas of mushroom development highlights an independent origin of complex multicellularity.</title>
        <authorList>
            <consortium name="DOE Joint Genome Institute"/>
            <person name="Krizsan K."/>
            <person name="Almasi E."/>
            <person name="Merenyi Z."/>
            <person name="Sahu N."/>
            <person name="Viragh M."/>
            <person name="Koszo T."/>
            <person name="Mondo S."/>
            <person name="Kiss B."/>
            <person name="Balint B."/>
            <person name="Kues U."/>
            <person name="Barry K."/>
            <person name="Hegedus J.C."/>
            <person name="Henrissat B."/>
            <person name="Johnson J."/>
            <person name="Lipzen A."/>
            <person name="Ohm R."/>
            <person name="Nagy I."/>
            <person name="Pangilinan J."/>
            <person name="Yan J."/>
            <person name="Xiong Y."/>
            <person name="Grigoriev I.V."/>
            <person name="Hibbett D.S."/>
            <person name="Nagy L.G."/>
        </authorList>
    </citation>
    <scope>NUCLEOTIDE SEQUENCE [LARGE SCALE GENOMIC DNA]</scope>
    <source>
        <strain evidence="2 3">SZMC22713</strain>
    </source>
</reference>
<dbReference type="Proteomes" id="UP000294933">
    <property type="component" value="Unassembled WGS sequence"/>
</dbReference>
<feature type="compositionally biased region" description="Polar residues" evidence="1">
    <location>
        <begin position="1"/>
        <end position="18"/>
    </location>
</feature>
<gene>
    <name evidence="2" type="ORF">BD410DRAFT_491265</name>
</gene>
<dbReference type="AlphaFoldDB" id="A0A4Y7PU98"/>
<evidence type="ECO:0000313" key="3">
    <source>
        <dbReference type="Proteomes" id="UP000294933"/>
    </source>
</evidence>
<accession>A0A4Y7PU98</accession>
<feature type="compositionally biased region" description="Basic and acidic residues" evidence="1">
    <location>
        <begin position="25"/>
        <end position="37"/>
    </location>
</feature>
<name>A0A4Y7PU98_9AGAM</name>
<organism evidence="2 3">
    <name type="scientific">Rickenella mellea</name>
    <dbReference type="NCBI Taxonomy" id="50990"/>
    <lineage>
        <taxon>Eukaryota</taxon>
        <taxon>Fungi</taxon>
        <taxon>Dikarya</taxon>
        <taxon>Basidiomycota</taxon>
        <taxon>Agaricomycotina</taxon>
        <taxon>Agaricomycetes</taxon>
        <taxon>Hymenochaetales</taxon>
        <taxon>Rickenellaceae</taxon>
        <taxon>Rickenella</taxon>
    </lineage>
</organism>
<dbReference type="EMBL" id="ML170205">
    <property type="protein sequence ID" value="TDL18668.1"/>
    <property type="molecule type" value="Genomic_DNA"/>
</dbReference>
<keyword evidence="3" id="KW-1185">Reference proteome</keyword>
<protein>
    <submittedName>
        <fullName evidence="2">Uncharacterized protein</fullName>
    </submittedName>
</protein>
<feature type="region of interest" description="Disordered" evidence="1">
    <location>
        <begin position="1"/>
        <end position="41"/>
    </location>
</feature>
<evidence type="ECO:0000313" key="2">
    <source>
        <dbReference type="EMBL" id="TDL18668.1"/>
    </source>
</evidence>